<evidence type="ECO:0000256" key="4">
    <source>
        <dbReference type="ARBA" id="ARBA00022989"/>
    </source>
</evidence>
<dbReference type="GO" id="GO:0016020">
    <property type="term" value="C:membrane"/>
    <property type="evidence" value="ECO:0007669"/>
    <property type="project" value="UniProtKB-SubCell"/>
</dbReference>
<evidence type="ECO:0000256" key="7">
    <source>
        <dbReference type="SAM" id="Phobius"/>
    </source>
</evidence>
<feature type="transmembrane region" description="Helical" evidence="7">
    <location>
        <begin position="551"/>
        <end position="569"/>
    </location>
</feature>
<keyword evidence="2 7" id="KW-0812">Transmembrane</keyword>
<reference evidence="10" key="1">
    <citation type="submission" date="2020-07" db="EMBL/GenBank/DDBJ databases">
        <title>Genome sequences of bacteria associated with the marine, planktonic diatom Thalassiosira profunda strain ECT2AJA-044.</title>
        <authorList>
            <person name="Gargas C.B."/>
            <person name="Roberts W.R."/>
            <person name="Alverson A.J."/>
        </authorList>
    </citation>
    <scope>NUCLEOTIDE SEQUENCE</scope>
    <source>
        <strain evidence="10">ECT2AJA-044</strain>
    </source>
</reference>
<dbReference type="CDD" id="cd02953">
    <property type="entry name" value="DsbDgamma"/>
    <property type="match status" value="1"/>
</dbReference>
<dbReference type="AlphaFoldDB" id="A0A975I7M8"/>
<evidence type="ECO:0000256" key="1">
    <source>
        <dbReference type="ARBA" id="ARBA00004141"/>
    </source>
</evidence>
<feature type="domain" description="Thiol:disulfide interchange protein DsbD N-terminal" evidence="9">
    <location>
        <begin position="83"/>
        <end position="181"/>
    </location>
</feature>
<dbReference type="SUPFAM" id="SSF52833">
    <property type="entry name" value="Thioredoxin-like"/>
    <property type="match status" value="1"/>
</dbReference>
<feature type="transmembrane region" description="Helical" evidence="7">
    <location>
        <begin position="455"/>
        <end position="481"/>
    </location>
</feature>
<dbReference type="GO" id="GO:0015035">
    <property type="term" value="F:protein-disulfide reductase activity"/>
    <property type="evidence" value="ECO:0007669"/>
    <property type="project" value="TreeGrafter"/>
</dbReference>
<keyword evidence="3" id="KW-0201">Cytochrome c-type biogenesis</keyword>
<dbReference type="InterPro" id="IPR028250">
    <property type="entry name" value="DsbDN"/>
</dbReference>
<dbReference type="Pfam" id="PF13899">
    <property type="entry name" value="Thioredoxin_7"/>
    <property type="match status" value="1"/>
</dbReference>
<keyword evidence="6" id="KW-0676">Redox-active center</keyword>
<comment type="subcellular location">
    <subcellularLocation>
        <location evidence="1">Membrane</location>
        <topology evidence="1">Multi-pass membrane protein</topology>
    </subcellularLocation>
</comment>
<accession>A0A975I7M8</accession>
<evidence type="ECO:0000256" key="2">
    <source>
        <dbReference type="ARBA" id="ARBA00022692"/>
    </source>
</evidence>
<feature type="transmembrane region" description="Helical" evidence="7">
    <location>
        <begin position="326"/>
        <end position="350"/>
    </location>
</feature>
<dbReference type="InterPro" id="IPR036249">
    <property type="entry name" value="Thioredoxin-like_sf"/>
</dbReference>
<keyword evidence="4 7" id="KW-1133">Transmembrane helix</keyword>
<sequence length="737" mass="78092">MSKARLFRRLFATTGVPVSVSRASEMKAPRYILWAIGILAFLNVAFGLVASPASAAQSTTVETPATKATLVFAQDGIAPGAKTVSGALVLELEPGWKTYWRSPGEVGIPPQFDWDGSENLKEARHLWPAPDRFTAFGIENFGYETRVVFPIEFSLDTPGEPVRIALNLNLLICSDVCVPEKLSLDHELPLGSELDPASAEVISAALATIPLEEMPSTVSSVQAFVDVDQTELIVSLTGTQPFGKVGLFPEFGEGTAFGKPDLRLNQDGTALWARFPINTVGEIAAPLSLTVTDENHGAFTLRPSTLAAAPEPPFNPAGEANGLSKVVWFALVAVLGGLILNVMPCVLPVLAIKVSSLVSSGGKDRAQIRTGLIATTFGIMLFMWLLAGVLMALKVFGISVGWGIQFQNPLFLILLITLLIAFVGNLFGLFEISLPATLQTSMSRAGGQSHLGDVFTGFFAAMLATPCSAPFLGTAVAFALAGSNADIGVIFTALGFGLALPYLALALKPGLASELPKPGPWMVWVRIAMGVLLLGTVAWLAWVMIGVAGQMATVATLVIAAVIVGLLSSAGSYGRIPVLLTIPVLAFGLFWAPSLAPSEPTPIDQDVTTSIWAPFERSAIARHVSRGHVVVVDVTADWCVTCKANKALVLNREPVVSALRADGIIAMQADWTRPSDVIARYLKANNRFGIPFNAIYGPGAPEGIILPEVLSTQSVLDAIEAAKPIDLRARLKDLAEL</sequence>
<feature type="transmembrane region" description="Helical" evidence="7">
    <location>
        <begin position="371"/>
        <end position="404"/>
    </location>
</feature>
<feature type="transmembrane region" description="Helical" evidence="7">
    <location>
        <begin position="31"/>
        <end position="50"/>
    </location>
</feature>
<proteinExistence type="predicted"/>
<dbReference type="EMBL" id="CP060010">
    <property type="protein sequence ID" value="QTN36358.1"/>
    <property type="molecule type" value="Genomic_DNA"/>
</dbReference>
<dbReference type="InterPro" id="IPR035671">
    <property type="entry name" value="DsbD_gamma"/>
</dbReference>
<dbReference type="InterPro" id="IPR017937">
    <property type="entry name" value="Thioredoxin_CS"/>
</dbReference>
<dbReference type="PANTHER" id="PTHR32234">
    <property type="entry name" value="THIOL:DISULFIDE INTERCHANGE PROTEIN DSBD"/>
    <property type="match status" value="1"/>
</dbReference>
<dbReference type="GO" id="GO:0017004">
    <property type="term" value="P:cytochrome complex assembly"/>
    <property type="evidence" value="ECO:0007669"/>
    <property type="project" value="UniProtKB-KW"/>
</dbReference>
<evidence type="ECO:0000256" key="5">
    <source>
        <dbReference type="ARBA" id="ARBA00023136"/>
    </source>
</evidence>
<dbReference type="RefSeq" id="WP_209357059.1">
    <property type="nucleotide sequence ID" value="NZ_CP060010.1"/>
</dbReference>
<dbReference type="PANTHER" id="PTHR32234:SF3">
    <property type="entry name" value="SUPPRESSION OF COPPER SENSITIVITY PROTEIN"/>
    <property type="match status" value="1"/>
</dbReference>
<evidence type="ECO:0000313" key="10">
    <source>
        <dbReference type="EMBL" id="QTN36358.1"/>
    </source>
</evidence>
<name>A0A975I7M8_9RHOB</name>
<feature type="transmembrane region" description="Helical" evidence="7">
    <location>
        <begin position="487"/>
        <end position="511"/>
    </location>
</feature>
<dbReference type="InterPro" id="IPR003834">
    <property type="entry name" value="Cyt_c_assmbl_TM_dom"/>
</dbReference>
<protein>
    <submittedName>
        <fullName evidence="10">Thioredoxin family protein</fullName>
    </submittedName>
</protein>
<feature type="transmembrane region" description="Helical" evidence="7">
    <location>
        <begin position="523"/>
        <end position="545"/>
    </location>
</feature>
<evidence type="ECO:0000256" key="6">
    <source>
        <dbReference type="ARBA" id="ARBA00023284"/>
    </source>
</evidence>
<organism evidence="10 11">
    <name type="scientific">Cognatishimia activa</name>
    <dbReference type="NCBI Taxonomy" id="1715691"/>
    <lineage>
        <taxon>Bacteria</taxon>
        <taxon>Pseudomonadati</taxon>
        <taxon>Pseudomonadota</taxon>
        <taxon>Alphaproteobacteria</taxon>
        <taxon>Rhodobacterales</taxon>
        <taxon>Paracoccaceae</taxon>
        <taxon>Cognatishimia</taxon>
    </lineage>
</organism>
<dbReference type="GO" id="GO:0045454">
    <property type="term" value="P:cell redox homeostasis"/>
    <property type="evidence" value="ECO:0007669"/>
    <property type="project" value="TreeGrafter"/>
</dbReference>
<evidence type="ECO:0000259" key="8">
    <source>
        <dbReference type="Pfam" id="PF02683"/>
    </source>
</evidence>
<evidence type="ECO:0000259" key="9">
    <source>
        <dbReference type="Pfam" id="PF11412"/>
    </source>
</evidence>
<dbReference type="Gene3D" id="3.40.30.10">
    <property type="entry name" value="Glutaredoxin"/>
    <property type="match status" value="1"/>
</dbReference>
<dbReference type="PROSITE" id="PS00194">
    <property type="entry name" value="THIOREDOXIN_1"/>
    <property type="match status" value="1"/>
</dbReference>
<dbReference type="Pfam" id="PF02683">
    <property type="entry name" value="DsbD_TM"/>
    <property type="match status" value="1"/>
</dbReference>
<evidence type="ECO:0000313" key="11">
    <source>
        <dbReference type="Proteomes" id="UP000665026"/>
    </source>
</evidence>
<dbReference type="Proteomes" id="UP000665026">
    <property type="component" value="Chromosome"/>
</dbReference>
<dbReference type="Pfam" id="PF11412">
    <property type="entry name" value="DsbD_N"/>
    <property type="match status" value="1"/>
</dbReference>
<dbReference type="KEGG" id="cact:HZ995_02215"/>
<feature type="transmembrane region" description="Helical" evidence="7">
    <location>
        <begin position="410"/>
        <end position="434"/>
    </location>
</feature>
<evidence type="ECO:0000256" key="3">
    <source>
        <dbReference type="ARBA" id="ARBA00022748"/>
    </source>
</evidence>
<keyword evidence="5 7" id="KW-0472">Membrane</keyword>
<feature type="domain" description="Cytochrome C biogenesis protein transmembrane" evidence="8">
    <location>
        <begin position="328"/>
        <end position="541"/>
    </location>
</feature>
<feature type="transmembrane region" description="Helical" evidence="7">
    <location>
        <begin position="576"/>
        <end position="596"/>
    </location>
</feature>
<gene>
    <name evidence="10" type="ORF">HZ995_02215</name>
</gene>